<dbReference type="AlphaFoldDB" id="A0A3L6TWD8"/>
<evidence type="ECO:0000256" key="1">
    <source>
        <dbReference type="SAM" id="MobiDB-lite"/>
    </source>
</evidence>
<organism evidence="3 4">
    <name type="scientific">Panicum miliaceum</name>
    <name type="common">Proso millet</name>
    <name type="synonym">Broomcorn millet</name>
    <dbReference type="NCBI Taxonomy" id="4540"/>
    <lineage>
        <taxon>Eukaryota</taxon>
        <taxon>Viridiplantae</taxon>
        <taxon>Streptophyta</taxon>
        <taxon>Embryophyta</taxon>
        <taxon>Tracheophyta</taxon>
        <taxon>Spermatophyta</taxon>
        <taxon>Magnoliopsida</taxon>
        <taxon>Liliopsida</taxon>
        <taxon>Poales</taxon>
        <taxon>Poaceae</taxon>
        <taxon>PACMAD clade</taxon>
        <taxon>Panicoideae</taxon>
        <taxon>Panicodae</taxon>
        <taxon>Paniceae</taxon>
        <taxon>Panicinae</taxon>
        <taxon>Panicum</taxon>
        <taxon>Panicum sect. Panicum</taxon>
    </lineage>
</organism>
<dbReference type="Pfam" id="PF13963">
    <property type="entry name" value="Transpos_assoc"/>
    <property type="match status" value="1"/>
</dbReference>
<evidence type="ECO:0000259" key="2">
    <source>
        <dbReference type="Pfam" id="PF13963"/>
    </source>
</evidence>
<evidence type="ECO:0000313" key="3">
    <source>
        <dbReference type="EMBL" id="RLN43268.1"/>
    </source>
</evidence>
<dbReference type="InterPro" id="IPR029480">
    <property type="entry name" value="Transpos_assoc"/>
</dbReference>
<proteinExistence type="predicted"/>
<protein>
    <recommendedName>
        <fullName evidence="2">Transposase-associated domain-containing protein</fullName>
    </recommendedName>
</protein>
<dbReference type="Proteomes" id="UP000275267">
    <property type="component" value="Unassembled WGS sequence"/>
</dbReference>
<name>A0A3L6TWD8_PANMI</name>
<feature type="compositionally biased region" description="Gly residues" evidence="1">
    <location>
        <begin position="231"/>
        <end position="240"/>
    </location>
</feature>
<dbReference type="OrthoDB" id="671800at2759"/>
<reference evidence="4" key="1">
    <citation type="journal article" date="2019" name="Nat. Commun.">
        <title>The genome of broomcorn millet.</title>
        <authorList>
            <person name="Zou C."/>
            <person name="Miki D."/>
            <person name="Li D."/>
            <person name="Tang Q."/>
            <person name="Xiao L."/>
            <person name="Rajput S."/>
            <person name="Deng P."/>
            <person name="Jia W."/>
            <person name="Huang R."/>
            <person name="Zhang M."/>
            <person name="Sun Y."/>
            <person name="Hu J."/>
            <person name="Fu X."/>
            <person name="Schnable P.S."/>
            <person name="Li F."/>
            <person name="Zhang H."/>
            <person name="Feng B."/>
            <person name="Zhu X."/>
            <person name="Liu R."/>
            <person name="Schnable J.C."/>
            <person name="Zhu J.-K."/>
            <person name="Zhang H."/>
        </authorList>
    </citation>
    <scope>NUCLEOTIDE SEQUENCE [LARGE SCALE GENOMIC DNA]</scope>
</reference>
<feature type="domain" description="Transposase-associated" evidence="2">
    <location>
        <begin position="6"/>
        <end position="85"/>
    </location>
</feature>
<dbReference type="EMBL" id="PQIB02000001">
    <property type="protein sequence ID" value="RLN43268.1"/>
    <property type="molecule type" value="Genomic_DNA"/>
</dbReference>
<accession>A0A3L6TWD8</accession>
<evidence type="ECO:0000313" key="4">
    <source>
        <dbReference type="Proteomes" id="UP000275267"/>
    </source>
</evidence>
<dbReference type="STRING" id="4540.A0A3L6TWD8"/>
<keyword evidence="4" id="KW-1185">Reference proteome</keyword>
<comment type="caution">
    <text evidence="3">The sequence shown here is derived from an EMBL/GenBank/DDBJ whole genome shotgun (WGS) entry which is preliminary data.</text>
</comment>
<sequence length="240" mass="26288">MSMEDRSWMYQGWKDNGCHSQDWVRNTNAFLDSAFSGVHSAEKSGVVCPCSDCRNRVRRRRAVMSMHLCKRGYMPGYTRWTEHGEPPVSAPALEHPYSTADGLDEMLADSGDAGHTDSVNEEPTADAKAFNAKLLASQEPLHNFISVSVLTAVAHLMAIKSQHNLSAECIDKILGLFDAVLPEDHKMPKNLYECKCLLSGLKMPCNRGETPEEILNANGGSNDAPVNATTSGGGNYSSRR</sequence>
<feature type="region of interest" description="Disordered" evidence="1">
    <location>
        <begin position="214"/>
        <end position="240"/>
    </location>
</feature>
<gene>
    <name evidence="3" type="ORF">C2845_PM01G42460</name>
</gene>